<dbReference type="Gene3D" id="3.40.630.20">
    <property type="entry name" value="Peptidase C15, pyroglutamyl peptidase I-like"/>
    <property type="match status" value="1"/>
</dbReference>
<dbReference type="SUPFAM" id="SSF53182">
    <property type="entry name" value="Pyrrolidone carboxyl peptidase (pyroglutamate aminopeptidase)"/>
    <property type="match status" value="1"/>
</dbReference>
<dbReference type="PRINTS" id="PR00706">
    <property type="entry name" value="PYROGLUPTASE"/>
</dbReference>
<keyword evidence="6" id="KW-0788">Thiol protease</keyword>
<dbReference type="Proteomes" id="UP001528673">
    <property type="component" value="Unassembled WGS sequence"/>
</dbReference>
<dbReference type="GO" id="GO:0016920">
    <property type="term" value="F:pyroglutamyl-peptidase activity"/>
    <property type="evidence" value="ECO:0007669"/>
    <property type="project" value="UniProtKB-EC"/>
</dbReference>
<comment type="similarity">
    <text evidence="1">Belongs to the peptidase C15 family.</text>
</comment>
<keyword evidence="10" id="KW-1185">Reference proteome</keyword>
<dbReference type="InterPro" id="IPR036440">
    <property type="entry name" value="Peptidase_C15-like_sf"/>
</dbReference>
<comment type="caution">
    <text evidence="9">The sequence shown here is derived from an EMBL/GenBank/DDBJ whole genome shotgun (WGS) entry which is preliminary data.</text>
</comment>
<dbReference type="PANTHER" id="PTHR23402">
    <property type="entry name" value="PROTEASE FAMILY C15 PYROGLUTAMYL-PEPTIDASE I-RELATED"/>
    <property type="match status" value="1"/>
</dbReference>
<reference evidence="9 10" key="1">
    <citation type="submission" date="2023-02" db="EMBL/GenBank/DDBJ databases">
        <title>Bacterial whole genomic sequence of Curvibacter sp. HBC61.</title>
        <authorList>
            <person name="Le V."/>
            <person name="Ko S.-R."/>
            <person name="Ahn C.-Y."/>
            <person name="Oh H.-M."/>
        </authorList>
    </citation>
    <scope>NUCLEOTIDE SEQUENCE [LARGE SCALE GENOMIC DNA]</scope>
    <source>
        <strain evidence="9 10">HBC61</strain>
    </source>
</reference>
<dbReference type="InterPro" id="IPR029762">
    <property type="entry name" value="PGP-I_bact-type"/>
</dbReference>
<dbReference type="PANTHER" id="PTHR23402:SF1">
    <property type="entry name" value="PYROGLUTAMYL-PEPTIDASE I"/>
    <property type="match status" value="1"/>
</dbReference>
<dbReference type="NCBIfam" id="TIGR00504">
    <property type="entry name" value="pyro_pdase"/>
    <property type="match status" value="1"/>
</dbReference>
<evidence type="ECO:0000256" key="1">
    <source>
        <dbReference type="ARBA" id="ARBA00006641"/>
    </source>
</evidence>
<evidence type="ECO:0000256" key="6">
    <source>
        <dbReference type="ARBA" id="ARBA00022807"/>
    </source>
</evidence>
<dbReference type="RefSeq" id="WP_273950694.1">
    <property type="nucleotide sequence ID" value="NZ_JAQSIP010000003.1"/>
</dbReference>
<keyword evidence="4" id="KW-0645">Protease</keyword>
<protein>
    <recommendedName>
        <fullName evidence="2">Pyrrolidone-carboxylate peptidase</fullName>
    </recommendedName>
    <alternativeName>
        <fullName evidence="7">5-oxoprolyl-peptidase</fullName>
    </alternativeName>
    <alternativeName>
        <fullName evidence="8">Pyroglutamyl-peptidase I</fullName>
    </alternativeName>
</protein>
<accession>A0ABT5MXP0</accession>
<dbReference type="EMBL" id="JAQSIP010000003">
    <property type="protein sequence ID" value="MDD0838670.1"/>
    <property type="molecule type" value="Genomic_DNA"/>
</dbReference>
<organism evidence="9 10">
    <name type="scientific">Curvibacter cyanobacteriorum</name>
    <dbReference type="NCBI Taxonomy" id="3026422"/>
    <lineage>
        <taxon>Bacteria</taxon>
        <taxon>Pseudomonadati</taxon>
        <taxon>Pseudomonadota</taxon>
        <taxon>Betaproteobacteria</taxon>
        <taxon>Burkholderiales</taxon>
        <taxon>Comamonadaceae</taxon>
        <taxon>Curvibacter</taxon>
    </lineage>
</organism>
<keyword evidence="3" id="KW-0963">Cytoplasm</keyword>
<evidence type="ECO:0000256" key="8">
    <source>
        <dbReference type="ARBA" id="ARBA00031559"/>
    </source>
</evidence>
<evidence type="ECO:0000256" key="5">
    <source>
        <dbReference type="ARBA" id="ARBA00022801"/>
    </source>
</evidence>
<dbReference type="PIRSF" id="PIRSF015592">
    <property type="entry name" value="Prld-crbxl_pptds"/>
    <property type="match status" value="1"/>
</dbReference>
<evidence type="ECO:0000313" key="9">
    <source>
        <dbReference type="EMBL" id="MDD0838670.1"/>
    </source>
</evidence>
<dbReference type="CDD" id="cd00501">
    <property type="entry name" value="Peptidase_C15"/>
    <property type="match status" value="1"/>
</dbReference>
<proteinExistence type="inferred from homology"/>
<gene>
    <name evidence="9" type="primary">pcp</name>
    <name evidence="9" type="ORF">PSQ40_08805</name>
</gene>
<evidence type="ECO:0000256" key="3">
    <source>
        <dbReference type="ARBA" id="ARBA00022490"/>
    </source>
</evidence>
<evidence type="ECO:0000256" key="4">
    <source>
        <dbReference type="ARBA" id="ARBA00022670"/>
    </source>
</evidence>
<keyword evidence="5 9" id="KW-0378">Hydrolase</keyword>
<dbReference type="InterPro" id="IPR016125">
    <property type="entry name" value="Peptidase_C15-like"/>
</dbReference>
<dbReference type="Pfam" id="PF01470">
    <property type="entry name" value="Peptidase_C15"/>
    <property type="match status" value="1"/>
</dbReference>
<dbReference type="NCBIfam" id="NF009676">
    <property type="entry name" value="PRK13197.1"/>
    <property type="match status" value="1"/>
</dbReference>
<evidence type="ECO:0000313" key="10">
    <source>
        <dbReference type="Proteomes" id="UP001528673"/>
    </source>
</evidence>
<dbReference type="InterPro" id="IPR000816">
    <property type="entry name" value="Peptidase_C15"/>
</dbReference>
<evidence type="ECO:0000256" key="2">
    <source>
        <dbReference type="ARBA" id="ARBA00019191"/>
    </source>
</evidence>
<name>A0ABT5MXP0_9BURK</name>
<evidence type="ECO:0000256" key="7">
    <source>
        <dbReference type="ARBA" id="ARBA00030836"/>
    </source>
</evidence>
<sequence>MAGGVLLTGFEPFGGEASNPSWTVAEHLHGSTLADGAPVQALQLPCVFSQAWPVLQAAIAAQSPRLVLALGLAGTRTELCVERVALNWVDARIPDNAGAQPLDQPIVPEGPLAWRTRLPVKAMVQAMRAAGAPASVSYTAGTFVCNQLLFWITHTLEQAHTAGQPLPWRGGFVHVPPLPPAAGGVDLALQVAAVRAALDVAWADGPDLAQAGGTLD</sequence>